<evidence type="ECO:0000259" key="2">
    <source>
        <dbReference type="Pfam" id="PF01548"/>
    </source>
</evidence>
<dbReference type="InterPro" id="IPR047650">
    <property type="entry name" value="Transpos_IS110"/>
</dbReference>
<dbReference type="PANTHER" id="PTHR33055:SF3">
    <property type="entry name" value="PUTATIVE TRANSPOSASE FOR IS117-RELATED"/>
    <property type="match status" value="1"/>
</dbReference>
<name>A0ABV6B4I3_9DEIO</name>
<feature type="region of interest" description="Disordered" evidence="1">
    <location>
        <begin position="116"/>
        <end position="151"/>
    </location>
</feature>
<sequence length="151" mass="16158">MFVLGLDEGKSELYARLLQRPESGQAVPLGTVRSVPNTVKGHEQLLAGLMKSGVGGAGTAVVMESTSVDWERVAITLHEAKCHLSVVNAAQIKFFCEKYGKKRKTDKLDADLIARSGAMRHPARSTAPRGRAGRTPGAAACSGEHRGTFDR</sequence>
<feature type="domain" description="Transposase IS110-like N-terminal" evidence="2">
    <location>
        <begin position="5"/>
        <end position="128"/>
    </location>
</feature>
<evidence type="ECO:0000313" key="3">
    <source>
        <dbReference type="EMBL" id="MFB9993860.1"/>
    </source>
</evidence>
<dbReference type="EMBL" id="JBHLYR010000058">
    <property type="protein sequence ID" value="MFB9993860.1"/>
    <property type="molecule type" value="Genomic_DNA"/>
</dbReference>
<evidence type="ECO:0000313" key="4">
    <source>
        <dbReference type="Proteomes" id="UP001589733"/>
    </source>
</evidence>
<proteinExistence type="predicted"/>
<dbReference type="RefSeq" id="WP_380013523.1">
    <property type="nucleotide sequence ID" value="NZ_JBHLYR010000058.1"/>
</dbReference>
<dbReference type="Pfam" id="PF01548">
    <property type="entry name" value="DEDD_Tnp_IS110"/>
    <property type="match status" value="1"/>
</dbReference>
<dbReference type="Proteomes" id="UP001589733">
    <property type="component" value="Unassembled WGS sequence"/>
</dbReference>
<reference evidence="3 4" key="1">
    <citation type="submission" date="2024-09" db="EMBL/GenBank/DDBJ databases">
        <authorList>
            <person name="Sun Q."/>
            <person name="Mori K."/>
        </authorList>
    </citation>
    <scope>NUCLEOTIDE SEQUENCE [LARGE SCALE GENOMIC DNA]</scope>
    <source>
        <strain evidence="3 4">JCM 13503</strain>
    </source>
</reference>
<dbReference type="PANTHER" id="PTHR33055">
    <property type="entry name" value="TRANSPOSASE FOR INSERTION SEQUENCE ELEMENT IS1111A"/>
    <property type="match status" value="1"/>
</dbReference>
<keyword evidence="4" id="KW-1185">Reference proteome</keyword>
<feature type="compositionally biased region" description="Low complexity" evidence="1">
    <location>
        <begin position="126"/>
        <end position="140"/>
    </location>
</feature>
<evidence type="ECO:0000256" key="1">
    <source>
        <dbReference type="SAM" id="MobiDB-lite"/>
    </source>
</evidence>
<gene>
    <name evidence="3" type="ORF">ACFFLM_18030</name>
</gene>
<accession>A0ABV6B4I3</accession>
<organism evidence="3 4">
    <name type="scientific">Deinococcus oregonensis</name>
    <dbReference type="NCBI Taxonomy" id="1805970"/>
    <lineage>
        <taxon>Bacteria</taxon>
        <taxon>Thermotogati</taxon>
        <taxon>Deinococcota</taxon>
        <taxon>Deinococci</taxon>
        <taxon>Deinococcales</taxon>
        <taxon>Deinococcaceae</taxon>
        <taxon>Deinococcus</taxon>
    </lineage>
</organism>
<dbReference type="InterPro" id="IPR002525">
    <property type="entry name" value="Transp_IS110-like_N"/>
</dbReference>
<comment type="caution">
    <text evidence="3">The sequence shown here is derived from an EMBL/GenBank/DDBJ whole genome shotgun (WGS) entry which is preliminary data.</text>
</comment>
<protein>
    <submittedName>
        <fullName evidence="3">Transposase</fullName>
    </submittedName>
</protein>